<gene>
    <name evidence="2" type="ORF">RRG08_008266</name>
</gene>
<dbReference type="Proteomes" id="UP001283361">
    <property type="component" value="Unassembled WGS sequence"/>
</dbReference>
<reference evidence="2" key="1">
    <citation type="journal article" date="2023" name="G3 (Bethesda)">
        <title>A reference genome for the long-term kleptoplast-retaining sea slug Elysia crispata morphotype clarki.</title>
        <authorList>
            <person name="Eastman K.E."/>
            <person name="Pendleton A.L."/>
            <person name="Shaikh M.A."/>
            <person name="Suttiyut T."/>
            <person name="Ogas R."/>
            <person name="Tomko P."/>
            <person name="Gavelis G."/>
            <person name="Widhalm J.R."/>
            <person name="Wisecaver J.H."/>
        </authorList>
    </citation>
    <scope>NUCLEOTIDE SEQUENCE</scope>
    <source>
        <strain evidence="2">ECLA1</strain>
    </source>
</reference>
<proteinExistence type="predicted"/>
<protein>
    <submittedName>
        <fullName evidence="2">Uncharacterized protein</fullName>
    </submittedName>
</protein>
<name>A0AAE0ZM75_9GAST</name>
<keyword evidence="3" id="KW-1185">Reference proteome</keyword>
<keyword evidence="1" id="KW-1133">Transmembrane helix</keyword>
<feature type="transmembrane region" description="Helical" evidence="1">
    <location>
        <begin position="59"/>
        <end position="79"/>
    </location>
</feature>
<dbReference type="AlphaFoldDB" id="A0AAE0ZM75"/>
<comment type="caution">
    <text evidence="2">The sequence shown here is derived from an EMBL/GenBank/DDBJ whole genome shotgun (WGS) entry which is preliminary data.</text>
</comment>
<accession>A0AAE0ZM75</accession>
<organism evidence="2 3">
    <name type="scientific">Elysia crispata</name>
    <name type="common">lettuce slug</name>
    <dbReference type="NCBI Taxonomy" id="231223"/>
    <lineage>
        <taxon>Eukaryota</taxon>
        <taxon>Metazoa</taxon>
        <taxon>Spiralia</taxon>
        <taxon>Lophotrochozoa</taxon>
        <taxon>Mollusca</taxon>
        <taxon>Gastropoda</taxon>
        <taxon>Heterobranchia</taxon>
        <taxon>Euthyneura</taxon>
        <taxon>Panpulmonata</taxon>
        <taxon>Sacoglossa</taxon>
        <taxon>Placobranchoidea</taxon>
        <taxon>Plakobranchidae</taxon>
        <taxon>Elysia</taxon>
    </lineage>
</organism>
<keyword evidence="1" id="KW-0472">Membrane</keyword>
<keyword evidence="1" id="KW-0812">Transmembrane</keyword>
<evidence type="ECO:0000313" key="3">
    <source>
        <dbReference type="Proteomes" id="UP001283361"/>
    </source>
</evidence>
<evidence type="ECO:0000313" key="2">
    <source>
        <dbReference type="EMBL" id="KAK3772028.1"/>
    </source>
</evidence>
<evidence type="ECO:0000256" key="1">
    <source>
        <dbReference type="SAM" id="Phobius"/>
    </source>
</evidence>
<dbReference type="EMBL" id="JAWDGP010003662">
    <property type="protein sequence ID" value="KAK3772028.1"/>
    <property type="molecule type" value="Genomic_DNA"/>
</dbReference>
<sequence length="238" mass="26192">MRSSKEIFKTVLEPLWYGRAHSLRVMTKELKWSQTEKRFNRTDGESYYMLFLRLQSWSYYMYPLFLFLQLSLTVCSSFVRLSSSKAGALVVAGTGFDSQIQARCSALYLASMFANHVPGIATSRGQLNQLKTPSTGASGCRADKPIDAFNTRPGSVGSTLAATKTGPYAGECYWESLVAPSNRRAELPGSPRLERPLVSSYQASAVYGFPVRLVYGVISGSVSLPGLSFSGTKRQGKF</sequence>